<dbReference type="CDD" id="cd04690">
    <property type="entry name" value="NUDIX_Hydrolase"/>
    <property type="match status" value="1"/>
</dbReference>
<dbReference type="InterPro" id="IPR000086">
    <property type="entry name" value="NUDIX_hydrolase_dom"/>
</dbReference>
<dbReference type="PANTHER" id="PTHR43736">
    <property type="entry name" value="ADP-RIBOSE PYROPHOSPHATASE"/>
    <property type="match status" value="1"/>
</dbReference>
<dbReference type="GO" id="GO:0003824">
    <property type="term" value="F:catalytic activity"/>
    <property type="evidence" value="ECO:0007669"/>
    <property type="project" value="UniProtKB-ARBA"/>
</dbReference>
<dbReference type="AlphaFoldDB" id="A0A0F7LTU2"/>
<reference evidence="4" key="2">
    <citation type="submission" date="2015-03" db="EMBL/GenBank/DDBJ databases">
        <title>Genome sequence of Azospirillum thiophilum strain DSM 21654T.</title>
        <authorList>
            <person name="Kwak Y."/>
            <person name="Shin J.-H."/>
        </authorList>
    </citation>
    <scope>NUCLEOTIDE SEQUENCE [LARGE SCALE GENOMIC DNA]</scope>
    <source>
        <strain evidence="4">DSM 15199</strain>
    </source>
</reference>
<dbReference type="OrthoDB" id="9801098at2"/>
<gene>
    <name evidence="3" type="ORF">VY86_20070</name>
</gene>
<dbReference type="PANTHER" id="PTHR43736:SF1">
    <property type="entry name" value="DIHYDRONEOPTERIN TRIPHOSPHATE DIPHOSPHATASE"/>
    <property type="match status" value="1"/>
</dbReference>
<dbReference type="PROSITE" id="PS51462">
    <property type="entry name" value="NUDIX"/>
    <property type="match status" value="1"/>
</dbReference>
<dbReference type="EMBL" id="CP011104">
    <property type="protein sequence ID" value="AKH65303.1"/>
    <property type="molecule type" value="Genomic_DNA"/>
</dbReference>
<sequence>MSYIIDKLAWICIKDRKLLMTKSKGKELYYIPGGKREVGEEDKDALVREIKEELSISILTDTINYVKTFDAQADKASEGIIVKVICYQSEFKGEIRASSEIEKIAWMNYDEKERCSLVSQLILEYLKNNELID</sequence>
<dbReference type="KEGG" id="ptt:VY86_20070"/>
<comment type="cofactor">
    <cofactor evidence="1">
        <name>Mg(2+)</name>
        <dbReference type="ChEBI" id="CHEBI:18420"/>
    </cofactor>
</comment>
<protein>
    <submittedName>
        <fullName evidence="3">DNA mismatch repair protein MutT</fullName>
    </submittedName>
</protein>
<reference evidence="3 4" key="1">
    <citation type="journal article" date="2015" name="J. Biotechnol.">
        <title>Complete genome sequence of Photorhabdus temperata subsp. thracensis 39-8(T), an entomopathogenic bacterium for the improved commercial bioinsecticide.</title>
        <authorList>
            <person name="Kwak Y."/>
            <person name="Shin J.H."/>
        </authorList>
    </citation>
    <scope>NUCLEOTIDE SEQUENCE [LARGE SCALE GENOMIC DNA]</scope>
    <source>
        <strain evidence="3 4">DSM 15199</strain>
    </source>
</reference>
<evidence type="ECO:0000256" key="1">
    <source>
        <dbReference type="ARBA" id="ARBA00001946"/>
    </source>
</evidence>
<dbReference type="Gene3D" id="3.90.79.10">
    <property type="entry name" value="Nucleoside Triphosphate Pyrophosphohydrolase"/>
    <property type="match status" value="1"/>
</dbReference>
<dbReference type="PATRIC" id="fig|230089.6.peg.4523"/>
<evidence type="ECO:0000313" key="3">
    <source>
        <dbReference type="EMBL" id="AKH65303.1"/>
    </source>
</evidence>
<dbReference type="Pfam" id="PF00293">
    <property type="entry name" value="NUDIX"/>
    <property type="match status" value="1"/>
</dbReference>
<dbReference type="SUPFAM" id="SSF55811">
    <property type="entry name" value="Nudix"/>
    <property type="match status" value="1"/>
</dbReference>
<dbReference type="STRING" id="230089.VY86_20070"/>
<dbReference type="Proteomes" id="UP000034866">
    <property type="component" value="Chromosome"/>
</dbReference>
<evidence type="ECO:0000259" key="2">
    <source>
        <dbReference type="PROSITE" id="PS51462"/>
    </source>
</evidence>
<keyword evidence="4" id="KW-1185">Reference proteome</keyword>
<organism evidence="3 4">
    <name type="scientific">Photorhabdus thracensis</name>
    <dbReference type="NCBI Taxonomy" id="230089"/>
    <lineage>
        <taxon>Bacteria</taxon>
        <taxon>Pseudomonadati</taxon>
        <taxon>Pseudomonadota</taxon>
        <taxon>Gammaproteobacteria</taxon>
        <taxon>Enterobacterales</taxon>
        <taxon>Morganellaceae</taxon>
        <taxon>Photorhabdus</taxon>
    </lineage>
</organism>
<accession>A0A0F7LTU2</accession>
<name>A0A0F7LTU2_9GAMM</name>
<proteinExistence type="predicted"/>
<evidence type="ECO:0000313" key="4">
    <source>
        <dbReference type="Proteomes" id="UP000034866"/>
    </source>
</evidence>
<dbReference type="InterPro" id="IPR015797">
    <property type="entry name" value="NUDIX_hydrolase-like_dom_sf"/>
</dbReference>
<feature type="domain" description="Nudix hydrolase" evidence="2">
    <location>
        <begin position="1"/>
        <end position="130"/>
    </location>
</feature>